<comment type="subcellular location">
    <subcellularLocation>
        <location evidence="1">Cell membrane</location>
        <topology evidence="1">Multi-pass membrane protein</topology>
    </subcellularLocation>
</comment>
<dbReference type="GO" id="GO:0005886">
    <property type="term" value="C:plasma membrane"/>
    <property type="evidence" value="ECO:0007669"/>
    <property type="project" value="UniProtKB-SubCell"/>
</dbReference>
<reference evidence="7" key="1">
    <citation type="journal article" date="2010" name="ISME J.">
        <title>Metagenome of the Mediterranean deep chlorophyll maximum studied by direct and fosmid library 454 pyrosequencing.</title>
        <authorList>
            <person name="Ghai R."/>
            <person name="Martin-Cuadrado A.B."/>
            <person name="Molto A.G."/>
            <person name="Heredia I.G."/>
            <person name="Cabrera R."/>
            <person name="Martin J."/>
            <person name="Verdu M."/>
            <person name="Deschamps P."/>
            <person name="Moreira D."/>
            <person name="Lopez-Garcia P."/>
            <person name="Mira A."/>
            <person name="Rodriguez-Valera F."/>
        </authorList>
    </citation>
    <scope>NUCLEOTIDE SEQUENCE</scope>
</reference>
<dbReference type="EMBL" id="GU942959">
    <property type="protein sequence ID" value="ADD92962.1"/>
    <property type="molecule type" value="Genomic_DNA"/>
</dbReference>
<feature type="transmembrane region" description="Helical" evidence="6">
    <location>
        <begin position="82"/>
        <end position="99"/>
    </location>
</feature>
<organism evidence="7">
    <name type="scientific">uncultured archaeon MedDCM-OCT-S04-C140</name>
    <dbReference type="NCBI Taxonomy" id="743085"/>
    <lineage>
        <taxon>Archaea</taxon>
        <taxon>environmental samples</taxon>
    </lineage>
</organism>
<feature type="transmembrane region" description="Helical" evidence="6">
    <location>
        <begin position="158"/>
        <end position="180"/>
    </location>
</feature>
<dbReference type="Pfam" id="PF01810">
    <property type="entry name" value="LysE"/>
    <property type="match status" value="1"/>
</dbReference>
<evidence type="ECO:0000256" key="2">
    <source>
        <dbReference type="ARBA" id="ARBA00022475"/>
    </source>
</evidence>
<keyword evidence="5 6" id="KW-0472">Membrane</keyword>
<dbReference type="PANTHER" id="PTHR30086:SF16">
    <property type="entry name" value="AMINO ACID EFFLUX PERMEASE RHTB FAMILY"/>
    <property type="match status" value="1"/>
</dbReference>
<name>D6PB61_9ARCH</name>
<sequence length="212" mass="23019">MAQRLAPHMEAVAWDILLAAGTVFFLGAISPGPSLMVVLRNTLIGGRRQGVMCAIGHGLGFGVYAGMAVFGLIVLLEEAPEIFTALQLIGCLLLVWYGWSMWNVEHEHLFDEHQASGRQGFAEGFAIAFFNPKIALFLVAVLAQVLEADMSFTSKAAVGLLGMTIDTLWYIVVALMLTGTSRLDALKSNAQLIHRITALVLWGFALSVLFRI</sequence>
<evidence type="ECO:0000313" key="7">
    <source>
        <dbReference type="EMBL" id="ADD92962.1"/>
    </source>
</evidence>
<evidence type="ECO:0000256" key="3">
    <source>
        <dbReference type="ARBA" id="ARBA00022692"/>
    </source>
</evidence>
<accession>D6PB61</accession>
<evidence type="ECO:0000256" key="6">
    <source>
        <dbReference type="SAM" id="Phobius"/>
    </source>
</evidence>
<keyword evidence="4 6" id="KW-1133">Transmembrane helix</keyword>
<feature type="transmembrane region" description="Helical" evidence="6">
    <location>
        <begin position="51"/>
        <end position="76"/>
    </location>
</feature>
<dbReference type="AlphaFoldDB" id="D6PB61"/>
<evidence type="ECO:0000256" key="5">
    <source>
        <dbReference type="ARBA" id="ARBA00023136"/>
    </source>
</evidence>
<dbReference type="PANTHER" id="PTHR30086">
    <property type="entry name" value="ARGININE EXPORTER PROTEIN ARGO"/>
    <property type="match status" value="1"/>
</dbReference>
<protein>
    <submittedName>
        <fullName evidence="7">Lysine exporter protein LysE/YggA</fullName>
    </submittedName>
</protein>
<evidence type="ECO:0000256" key="1">
    <source>
        <dbReference type="ARBA" id="ARBA00004651"/>
    </source>
</evidence>
<dbReference type="InterPro" id="IPR001123">
    <property type="entry name" value="LeuE-type"/>
</dbReference>
<keyword evidence="3 6" id="KW-0812">Transmembrane</keyword>
<proteinExistence type="predicted"/>
<feature type="transmembrane region" description="Helical" evidence="6">
    <location>
        <begin position="120"/>
        <end position="146"/>
    </location>
</feature>
<dbReference type="GO" id="GO:0015171">
    <property type="term" value="F:amino acid transmembrane transporter activity"/>
    <property type="evidence" value="ECO:0007669"/>
    <property type="project" value="TreeGrafter"/>
</dbReference>
<feature type="transmembrane region" description="Helical" evidence="6">
    <location>
        <begin position="12"/>
        <end position="39"/>
    </location>
</feature>
<evidence type="ECO:0000256" key="4">
    <source>
        <dbReference type="ARBA" id="ARBA00022989"/>
    </source>
</evidence>
<keyword evidence="2" id="KW-1003">Cell membrane</keyword>
<feature type="transmembrane region" description="Helical" evidence="6">
    <location>
        <begin position="192"/>
        <end position="210"/>
    </location>
</feature>